<protein>
    <submittedName>
        <fullName evidence="2">Uncharacterized protein</fullName>
    </submittedName>
</protein>
<feature type="compositionally biased region" description="Low complexity" evidence="1">
    <location>
        <begin position="46"/>
        <end position="55"/>
    </location>
</feature>
<dbReference type="AlphaFoldDB" id="A0A0D6JVC2"/>
<evidence type="ECO:0000313" key="2">
    <source>
        <dbReference type="EMBL" id="CQR52915.1"/>
    </source>
</evidence>
<feature type="region of interest" description="Disordered" evidence="1">
    <location>
        <begin position="46"/>
        <end position="68"/>
    </location>
</feature>
<name>A0A0D6JVC2_9EURY</name>
<sequence>MCHRIEVLEPPLCGPGPEGADIVTIHNNTFEQSSFVYGSPGAVNNDDATLNATNDSSNSGEGCRHWES</sequence>
<reference evidence="3" key="1">
    <citation type="submission" date="2015-03" db="EMBL/GenBank/DDBJ databases">
        <authorList>
            <person name="Urmite Genomes"/>
        </authorList>
    </citation>
    <scope>NUCLEOTIDE SEQUENCE [LARGE SCALE GENOMIC DNA]</scope>
    <source>
        <strain evidence="3">Arc-Hr</strain>
    </source>
</reference>
<organism evidence="2 3">
    <name type="scientific">Haloferax massiliensis</name>
    <dbReference type="NCBI Taxonomy" id="1476858"/>
    <lineage>
        <taxon>Archaea</taxon>
        <taxon>Methanobacteriati</taxon>
        <taxon>Methanobacteriota</taxon>
        <taxon>Stenosarchaea group</taxon>
        <taxon>Halobacteria</taxon>
        <taxon>Halobacteriales</taxon>
        <taxon>Haloferacaceae</taxon>
        <taxon>Haloferax</taxon>
    </lineage>
</organism>
<proteinExistence type="predicted"/>
<gene>
    <name evidence="2" type="ORF">BN996_03365</name>
</gene>
<accession>A0A0D6JVC2</accession>
<evidence type="ECO:0000256" key="1">
    <source>
        <dbReference type="SAM" id="MobiDB-lite"/>
    </source>
</evidence>
<dbReference type="Proteomes" id="UP000198902">
    <property type="component" value="Unassembled WGS sequence"/>
</dbReference>
<keyword evidence="3" id="KW-1185">Reference proteome</keyword>
<dbReference type="EMBL" id="CSTE01000005">
    <property type="protein sequence ID" value="CQR52915.1"/>
    <property type="molecule type" value="Genomic_DNA"/>
</dbReference>
<evidence type="ECO:0000313" key="3">
    <source>
        <dbReference type="Proteomes" id="UP000198902"/>
    </source>
</evidence>